<dbReference type="Proteomes" id="UP000092154">
    <property type="component" value="Unassembled WGS sequence"/>
</dbReference>
<gene>
    <name evidence="1" type="ORF">K503DRAFT_806519</name>
</gene>
<reference evidence="1 2" key="1">
    <citation type="submission" date="2016-06" db="EMBL/GenBank/DDBJ databases">
        <title>Comparative genomics of the ectomycorrhizal sister species Rhizopogon vinicolor and Rhizopogon vesiculosus (Basidiomycota: Boletales) reveals a divergence of the mating type B locus.</title>
        <authorList>
            <consortium name="DOE Joint Genome Institute"/>
            <person name="Mujic A.B."/>
            <person name="Kuo A."/>
            <person name="Tritt A."/>
            <person name="Lipzen A."/>
            <person name="Chen C."/>
            <person name="Johnson J."/>
            <person name="Sharma A."/>
            <person name="Barry K."/>
            <person name="Grigoriev I.V."/>
            <person name="Spatafora J.W."/>
        </authorList>
    </citation>
    <scope>NUCLEOTIDE SEQUENCE [LARGE SCALE GENOMIC DNA]</scope>
    <source>
        <strain evidence="1 2">AM-OR11-026</strain>
    </source>
</reference>
<organism evidence="1 2">
    <name type="scientific">Rhizopogon vinicolor AM-OR11-026</name>
    <dbReference type="NCBI Taxonomy" id="1314800"/>
    <lineage>
        <taxon>Eukaryota</taxon>
        <taxon>Fungi</taxon>
        <taxon>Dikarya</taxon>
        <taxon>Basidiomycota</taxon>
        <taxon>Agaricomycotina</taxon>
        <taxon>Agaricomycetes</taxon>
        <taxon>Agaricomycetidae</taxon>
        <taxon>Boletales</taxon>
        <taxon>Suillineae</taxon>
        <taxon>Rhizopogonaceae</taxon>
        <taxon>Rhizopogon</taxon>
    </lineage>
</organism>
<dbReference type="AlphaFoldDB" id="A0A1B7MED9"/>
<evidence type="ECO:0000313" key="2">
    <source>
        <dbReference type="Proteomes" id="UP000092154"/>
    </source>
</evidence>
<sequence>MSVSTYDYKGGLRIPNLCKNTSLNAIRVILPAPPANDYTKKRHSQGSMM</sequence>
<name>A0A1B7MED9_9AGAM</name>
<accession>A0A1B7MED9</accession>
<dbReference type="OrthoDB" id="2690931at2759"/>
<dbReference type="InParanoid" id="A0A1B7MED9"/>
<dbReference type="EMBL" id="KV449728">
    <property type="protein sequence ID" value="OAX30960.1"/>
    <property type="molecule type" value="Genomic_DNA"/>
</dbReference>
<proteinExistence type="predicted"/>
<protein>
    <submittedName>
        <fullName evidence="1">Uncharacterized protein</fullName>
    </submittedName>
</protein>
<evidence type="ECO:0000313" key="1">
    <source>
        <dbReference type="EMBL" id="OAX30960.1"/>
    </source>
</evidence>
<keyword evidence="2" id="KW-1185">Reference proteome</keyword>